<sequence length="49" mass="5128">MTTGEKTFGTSLFPAIAGRLYGPTECELSLTLLPRLVDGGDTGLDDPVT</sequence>
<comment type="caution">
    <text evidence="1">The sequence shown here is derived from an EMBL/GenBank/DDBJ whole genome shotgun (WGS) entry which is preliminary data.</text>
</comment>
<evidence type="ECO:0000313" key="1">
    <source>
        <dbReference type="EMBL" id="MFC5853420.1"/>
    </source>
</evidence>
<protein>
    <submittedName>
        <fullName evidence="1">Uncharacterized protein</fullName>
    </submittedName>
</protein>
<organism evidence="1 2">
    <name type="scientific">Streptomyces chlorus</name>
    <dbReference type="NCBI Taxonomy" id="887452"/>
    <lineage>
        <taxon>Bacteria</taxon>
        <taxon>Bacillati</taxon>
        <taxon>Actinomycetota</taxon>
        <taxon>Actinomycetes</taxon>
        <taxon>Kitasatosporales</taxon>
        <taxon>Streptomycetaceae</taxon>
        <taxon>Streptomyces</taxon>
    </lineage>
</organism>
<proteinExistence type="predicted"/>
<dbReference type="RefSeq" id="WP_381363818.1">
    <property type="nucleotide sequence ID" value="NZ_JBHSOA010000035.1"/>
</dbReference>
<keyword evidence="2" id="KW-1185">Reference proteome</keyword>
<dbReference type="EMBL" id="JBHSOA010000035">
    <property type="protein sequence ID" value="MFC5853420.1"/>
    <property type="molecule type" value="Genomic_DNA"/>
</dbReference>
<gene>
    <name evidence="1" type="ORF">ACFPZI_16815</name>
</gene>
<dbReference type="Proteomes" id="UP001596180">
    <property type="component" value="Unassembled WGS sequence"/>
</dbReference>
<accession>A0ABW1DZ55</accession>
<name>A0ABW1DZ55_9ACTN</name>
<evidence type="ECO:0000313" key="2">
    <source>
        <dbReference type="Proteomes" id="UP001596180"/>
    </source>
</evidence>
<reference evidence="2" key="1">
    <citation type="journal article" date="2019" name="Int. J. Syst. Evol. Microbiol.">
        <title>The Global Catalogue of Microorganisms (GCM) 10K type strain sequencing project: providing services to taxonomists for standard genome sequencing and annotation.</title>
        <authorList>
            <consortium name="The Broad Institute Genomics Platform"/>
            <consortium name="The Broad Institute Genome Sequencing Center for Infectious Disease"/>
            <person name="Wu L."/>
            <person name="Ma J."/>
        </authorList>
    </citation>
    <scope>NUCLEOTIDE SEQUENCE [LARGE SCALE GENOMIC DNA]</scope>
    <source>
        <strain evidence="2">JCM 10411</strain>
    </source>
</reference>